<dbReference type="InterPro" id="IPR050228">
    <property type="entry name" value="Carboxylesterase_BioH"/>
</dbReference>
<keyword evidence="3" id="KW-1185">Reference proteome</keyword>
<dbReference type="PANTHER" id="PTHR43194:SF2">
    <property type="entry name" value="PEROXISOMAL MEMBRANE PROTEIN LPX1"/>
    <property type="match status" value="1"/>
</dbReference>
<reference evidence="2 3" key="1">
    <citation type="journal article" date="2021" name="MBio">
        <title>Poor Competitiveness of Bradyrhizobium in Pigeon Pea Root Colonization in Indian Soils.</title>
        <authorList>
            <person name="Chalasani D."/>
            <person name="Basu A."/>
            <person name="Pullabhotla S.V.S.R.N."/>
            <person name="Jorrin B."/>
            <person name="Neal A.L."/>
            <person name="Poole P.S."/>
            <person name="Podile A.R."/>
            <person name="Tkacz A."/>
        </authorList>
    </citation>
    <scope>NUCLEOTIDE SEQUENCE [LARGE SCALE GENOMIC DNA]</scope>
    <source>
        <strain evidence="2 3">HU44</strain>
    </source>
</reference>
<dbReference type="SUPFAM" id="SSF53474">
    <property type="entry name" value="alpha/beta-Hydrolases"/>
    <property type="match status" value="1"/>
</dbReference>
<dbReference type="Gene3D" id="3.40.50.1820">
    <property type="entry name" value="alpha/beta hydrolase"/>
    <property type="match status" value="1"/>
</dbReference>
<name>A0ABS7HD96_9HYPH</name>
<keyword evidence="2" id="KW-0378">Hydrolase</keyword>
<gene>
    <name evidence="2" type="ORF">JNB71_13030</name>
</gene>
<dbReference type="Pfam" id="PF12697">
    <property type="entry name" value="Abhydrolase_6"/>
    <property type="match status" value="1"/>
</dbReference>
<evidence type="ECO:0000313" key="2">
    <source>
        <dbReference type="EMBL" id="MBW9064243.1"/>
    </source>
</evidence>
<dbReference type="InterPro" id="IPR029058">
    <property type="entry name" value="AB_hydrolase_fold"/>
</dbReference>
<accession>A0ABS7HD96</accession>
<dbReference type="Proteomes" id="UP000757604">
    <property type="component" value="Unassembled WGS sequence"/>
</dbReference>
<sequence>MKGDPVTHSTKAGFTERFFSASDGLQLYARDYGHDNPQAKAALPIVCLAGLSRNSRDFHLLAEQLSAHPQKPHRVVALDYRGRGFSAWDPEKSHYQLAVEAEDVLTACAVLDVEQAIFIGTSRGGLILHLLAAMRPTLLRGVILNDIGPVIETAGLLLIRQYLEAQPVLHSWQEAGESLKRVHGASFPALDEADWNDMAKAIFREKHGMIVADFDPALIEPLRGISENSPMADLWPLYEALKPVPLMTIRGENSSILSPATFAEMAKRHPCMRSVTSVGQGHAPLLHRPDLLIEIRDFINGIL</sequence>
<comment type="caution">
    <text evidence="2">The sequence shown here is derived from an EMBL/GenBank/DDBJ whole genome shotgun (WGS) entry which is preliminary data.</text>
</comment>
<dbReference type="PANTHER" id="PTHR43194">
    <property type="entry name" value="HYDROLASE ALPHA/BETA FOLD FAMILY"/>
    <property type="match status" value="1"/>
</dbReference>
<dbReference type="InterPro" id="IPR000073">
    <property type="entry name" value="AB_hydrolase_1"/>
</dbReference>
<protein>
    <submittedName>
        <fullName evidence="2">Alpha/beta hydrolase</fullName>
    </submittedName>
</protein>
<evidence type="ECO:0000259" key="1">
    <source>
        <dbReference type="Pfam" id="PF12697"/>
    </source>
</evidence>
<proteinExistence type="predicted"/>
<organism evidence="2 3">
    <name type="scientific">Rhizobium herbae</name>
    <dbReference type="NCBI Taxonomy" id="508661"/>
    <lineage>
        <taxon>Bacteria</taxon>
        <taxon>Pseudomonadati</taxon>
        <taxon>Pseudomonadota</taxon>
        <taxon>Alphaproteobacteria</taxon>
        <taxon>Hyphomicrobiales</taxon>
        <taxon>Rhizobiaceae</taxon>
        <taxon>Rhizobium/Agrobacterium group</taxon>
        <taxon>Rhizobium</taxon>
    </lineage>
</organism>
<dbReference type="GO" id="GO:0016787">
    <property type="term" value="F:hydrolase activity"/>
    <property type="evidence" value="ECO:0007669"/>
    <property type="project" value="UniProtKB-KW"/>
</dbReference>
<feature type="domain" description="AB hydrolase-1" evidence="1">
    <location>
        <begin position="45"/>
        <end position="294"/>
    </location>
</feature>
<dbReference type="EMBL" id="JAEUAO010000002">
    <property type="protein sequence ID" value="MBW9064243.1"/>
    <property type="molecule type" value="Genomic_DNA"/>
</dbReference>
<evidence type="ECO:0000313" key="3">
    <source>
        <dbReference type="Proteomes" id="UP000757604"/>
    </source>
</evidence>